<proteinExistence type="predicted"/>
<gene>
    <name evidence="1" type="ORF">SETTUDRAFT_20612</name>
</gene>
<dbReference type="OrthoDB" id="3634414at2759"/>
<dbReference type="InterPro" id="IPR045702">
    <property type="entry name" value="DUF6060"/>
</dbReference>
<organism evidence="1 2">
    <name type="scientific">Exserohilum turcicum (strain 28A)</name>
    <name type="common">Northern leaf blight fungus</name>
    <name type="synonym">Setosphaeria turcica</name>
    <dbReference type="NCBI Taxonomy" id="671987"/>
    <lineage>
        <taxon>Eukaryota</taxon>
        <taxon>Fungi</taxon>
        <taxon>Dikarya</taxon>
        <taxon>Ascomycota</taxon>
        <taxon>Pezizomycotina</taxon>
        <taxon>Dothideomycetes</taxon>
        <taxon>Pleosporomycetidae</taxon>
        <taxon>Pleosporales</taxon>
        <taxon>Pleosporineae</taxon>
        <taxon>Pleosporaceae</taxon>
        <taxon>Exserohilum</taxon>
    </lineage>
</organism>
<protein>
    <submittedName>
        <fullName evidence="1">Uncharacterized protein</fullName>
    </submittedName>
</protein>
<reference evidence="1 2" key="1">
    <citation type="journal article" date="2012" name="PLoS Pathog.">
        <title>Diverse lifestyles and strategies of plant pathogenesis encoded in the genomes of eighteen Dothideomycetes fungi.</title>
        <authorList>
            <person name="Ohm R.A."/>
            <person name="Feau N."/>
            <person name="Henrissat B."/>
            <person name="Schoch C.L."/>
            <person name="Horwitz B.A."/>
            <person name="Barry K.W."/>
            <person name="Condon B.J."/>
            <person name="Copeland A.C."/>
            <person name="Dhillon B."/>
            <person name="Glaser F."/>
            <person name="Hesse C.N."/>
            <person name="Kosti I."/>
            <person name="LaButti K."/>
            <person name="Lindquist E.A."/>
            <person name="Lucas S."/>
            <person name="Salamov A.A."/>
            <person name="Bradshaw R.E."/>
            <person name="Ciuffetti L."/>
            <person name="Hamelin R.C."/>
            <person name="Kema G.H.J."/>
            <person name="Lawrence C."/>
            <person name="Scott J.A."/>
            <person name="Spatafora J.W."/>
            <person name="Turgeon B.G."/>
            <person name="de Wit P.J.G.M."/>
            <person name="Zhong S."/>
            <person name="Goodwin S.B."/>
            <person name="Grigoriev I.V."/>
        </authorList>
    </citation>
    <scope>NUCLEOTIDE SEQUENCE [LARGE SCALE GENOMIC DNA]</scope>
    <source>
        <strain evidence="2">28A</strain>
    </source>
</reference>
<dbReference type="GeneID" id="19402341"/>
<reference evidence="1 2" key="2">
    <citation type="journal article" date="2013" name="PLoS Genet.">
        <title>Comparative genome structure, secondary metabolite, and effector coding capacity across Cochliobolus pathogens.</title>
        <authorList>
            <person name="Condon B.J."/>
            <person name="Leng Y."/>
            <person name="Wu D."/>
            <person name="Bushley K.E."/>
            <person name="Ohm R.A."/>
            <person name="Otillar R."/>
            <person name="Martin J."/>
            <person name="Schackwitz W."/>
            <person name="Grimwood J."/>
            <person name="MohdZainudin N."/>
            <person name="Xue C."/>
            <person name="Wang R."/>
            <person name="Manning V.A."/>
            <person name="Dhillon B."/>
            <person name="Tu Z.J."/>
            <person name="Steffenson B.J."/>
            <person name="Salamov A."/>
            <person name="Sun H."/>
            <person name="Lowry S."/>
            <person name="LaButti K."/>
            <person name="Han J."/>
            <person name="Copeland A."/>
            <person name="Lindquist E."/>
            <person name="Barry K."/>
            <person name="Schmutz J."/>
            <person name="Baker S.E."/>
            <person name="Ciuffetti L.M."/>
            <person name="Grigoriev I.V."/>
            <person name="Zhong S."/>
            <person name="Turgeon B.G."/>
        </authorList>
    </citation>
    <scope>NUCLEOTIDE SEQUENCE [LARGE SCALE GENOMIC DNA]</scope>
    <source>
        <strain evidence="2">28A</strain>
    </source>
</reference>
<keyword evidence="2" id="KW-1185">Reference proteome</keyword>
<name>R0KA58_EXST2</name>
<evidence type="ECO:0000313" key="1">
    <source>
        <dbReference type="EMBL" id="EOA85092.1"/>
    </source>
</evidence>
<dbReference type="RefSeq" id="XP_008026914.1">
    <property type="nucleotide sequence ID" value="XM_008028723.1"/>
</dbReference>
<dbReference type="Proteomes" id="UP000016935">
    <property type="component" value="Unassembled WGS sequence"/>
</dbReference>
<accession>R0KA58</accession>
<sequence>MDLLEHLGAGVTNRLLPRHQLTIAMHQISIAALQKAVRNNLQRISHVHTHSQGSSASFHSPTVSLLSGLAAASPAPLAVQRDTASGRIDACNKNTCSQEAGECPAYGGKAVGYPECVVYPSDQLGTDRGYPRTPSGQVQAWFDFPQPDAGCRYILRSPAGVTTYENCGIPKLTVTSAVCQLATLESTFMLQFCCGQGDCNAATGIGKRQDGSSVTPFVLNDKDGKPIAGIMGKSGDEMSIMSLNVTTPQQARSVAAMPEVRSLHEVHSLAKRDCNFVKTEGPYTKLADKSEYVAGPFSCPQGGTCEQTVEKSYSISRSISASVSVSDPFGIISASLSVDFEKSYSYSISKSFSFPESSTGYVSSTPVLECYRGYFDGCDSDNGNVFEACQRNPGNPKAVDTAVITRSKKRSAEVEEIVL</sequence>
<dbReference type="Pfam" id="PF19535">
    <property type="entry name" value="DUF6060"/>
    <property type="match status" value="1"/>
</dbReference>
<dbReference type="EMBL" id="KB908703">
    <property type="protein sequence ID" value="EOA85092.1"/>
    <property type="molecule type" value="Genomic_DNA"/>
</dbReference>
<dbReference type="HOGENOM" id="CLU_655809_0_0_1"/>
<dbReference type="AlphaFoldDB" id="R0KA58"/>
<evidence type="ECO:0000313" key="2">
    <source>
        <dbReference type="Proteomes" id="UP000016935"/>
    </source>
</evidence>